<feature type="transmembrane region" description="Helical" evidence="5">
    <location>
        <begin position="62"/>
        <end position="95"/>
    </location>
</feature>
<evidence type="ECO:0000256" key="1">
    <source>
        <dbReference type="ARBA" id="ARBA00004141"/>
    </source>
</evidence>
<comment type="caution">
    <text evidence="6">The sequence shown here is derived from an EMBL/GenBank/DDBJ whole genome shotgun (WGS) entry which is preliminary data.</text>
</comment>
<keyword evidence="3 5" id="KW-1133">Transmembrane helix</keyword>
<evidence type="ECO:0008006" key="8">
    <source>
        <dbReference type="Google" id="ProtNLM"/>
    </source>
</evidence>
<protein>
    <recommendedName>
        <fullName evidence="8">ABC-transporter type IV</fullName>
    </recommendedName>
</protein>
<evidence type="ECO:0000256" key="3">
    <source>
        <dbReference type="ARBA" id="ARBA00022989"/>
    </source>
</evidence>
<evidence type="ECO:0000256" key="5">
    <source>
        <dbReference type="SAM" id="Phobius"/>
    </source>
</evidence>
<evidence type="ECO:0000313" key="7">
    <source>
        <dbReference type="Proteomes" id="UP000289166"/>
    </source>
</evidence>
<dbReference type="PANTHER" id="PTHR31746:SF2">
    <property type="entry name" value="TRANSMEMBRANE PROTEIN 229A"/>
    <property type="match status" value="1"/>
</dbReference>
<evidence type="ECO:0000256" key="2">
    <source>
        <dbReference type="ARBA" id="ARBA00022692"/>
    </source>
</evidence>
<reference evidence="7" key="1">
    <citation type="submission" date="2018-11" db="EMBL/GenBank/DDBJ databases">
        <title>Genome sequencing of a novel mesophilic and cellulolytic organism within the genus Hungateiclostridium.</title>
        <authorList>
            <person name="Rettenmaier R."/>
            <person name="Liebl W."/>
            <person name="Zverlov V."/>
        </authorList>
    </citation>
    <scope>NUCLEOTIDE SEQUENCE [LARGE SCALE GENOMIC DNA]</scope>
    <source>
        <strain evidence="7">N2K1</strain>
    </source>
</reference>
<sequence length="133" mass="15478">MIKRFFIYGLAGWSMEIIWTGLHSLLTGDIKLQGYTSIWMFFIYGCALFLEPIHDIIKQWRWPIRGLIWVVIIWGIEYASGLLLTNIFGAAPWFYTGPFAVDNLVRIDYAPAWFAAGLIFERIHKTLDIYKIA</sequence>
<proteinExistence type="predicted"/>
<dbReference type="EMBL" id="RLII01000005">
    <property type="protein sequence ID" value="RXE59620.1"/>
    <property type="molecule type" value="Genomic_DNA"/>
</dbReference>
<evidence type="ECO:0000313" key="6">
    <source>
        <dbReference type="EMBL" id="RXE59620.1"/>
    </source>
</evidence>
<feature type="transmembrane region" description="Helical" evidence="5">
    <location>
        <begin position="5"/>
        <end position="26"/>
    </location>
</feature>
<dbReference type="RefSeq" id="WP_069194113.1">
    <property type="nucleotide sequence ID" value="NZ_RLII01000005.1"/>
</dbReference>
<evidence type="ECO:0000256" key="4">
    <source>
        <dbReference type="ARBA" id="ARBA00023136"/>
    </source>
</evidence>
<dbReference type="GO" id="GO:0016020">
    <property type="term" value="C:membrane"/>
    <property type="evidence" value="ECO:0007669"/>
    <property type="project" value="UniProtKB-SubCell"/>
</dbReference>
<dbReference type="Proteomes" id="UP000289166">
    <property type="component" value="Unassembled WGS sequence"/>
</dbReference>
<dbReference type="InterPro" id="IPR010540">
    <property type="entry name" value="CmpB_TMEM229"/>
</dbReference>
<accession>A0A4Q0I5J6</accession>
<keyword evidence="4 5" id="KW-0472">Membrane</keyword>
<name>A0A4Q0I5J6_9FIRM</name>
<dbReference type="OrthoDB" id="5523261at2"/>
<gene>
    <name evidence="6" type="ORF">EFD62_06635</name>
</gene>
<dbReference type="PANTHER" id="PTHR31746">
    <property type="entry name" value="TRANSMEMBRANE PROTEIN 229 FAMILY MEMBER"/>
    <property type="match status" value="1"/>
</dbReference>
<dbReference type="Pfam" id="PF06541">
    <property type="entry name" value="ABC_trans_CmpB"/>
    <property type="match status" value="1"/>
</dbReference>
<feature type="transmembrane region" description="Helical" evidence="5">
    <location>
        <begin position="32"/>
        <end position="50"/>
    </location>
</feature>
<keyword evidence="7" id="KW-1185">Reference proteome</keyword>
<keyword evidence="2 5" id="KW-0812">Transmembrane</keyword>
<comment type="subcellular location">
    <subcellularLocation>
        <location evidence="1">Membrane</location>
        <topology evidence="1">Multi-pass membrane protein</topology>
    </subcellularLocation>
</comment>
<dbReference type="AlphaFoldDB" id="A0A4Q0I5J6"/>
<organism evidence="6 7">
    <name type="scientific">Acetivibrio mesophilus</name>
    <dbReference type="NCBI Taxonomy" id="2487273"/>
    <lineage>
        <taxon>Bacteria</taxon>
        <taxon>Bacillati</taxon>
        <taxon>Bacillota</taxon>
        <taxon>Clostridia</taxon>
        <taxon>Eubacteriales</taxon>
        <taxon>Oscillospiraceae</taxon>
        <taxon>Acetivibrio</taxon>
    </lineage>
</organism>